<keyword evidence="5" id="KW-0012">Acyltransferase</keyword>
<keyword evidence="5" id="KW-0808">Transferase</keyword>
<name>A0A3L9ZDT3_9FLAO</name>
<dbReference type="GO" id="GO:0008374">
    <property type="term" value="F:O-acyltransferase activity"/>
    <property type="evidence" value="ECO:0007669"/>
    <property type="project" value="InterPro"/>
</dbReference>
<feature type="domain" description="CHAT" evidence="3">
    <location>
        <begin position="1175"/>
        <end position="1449"/>
    </location>
</feature>
<dbReference type="Gene3D" id="3.40.50.1820">
    <property type="entry name" value="alpha/beta hydrolase"/>
    <property type="match status" value="1"/>
</dbReference>
<feature type="repeat" description="TPR" evidence="1">
    <location>
        <begin position="1514"/>
        <end position="1547"/>
    </location>
</feature>
<evidence type="ECO:0000259" key="3">
    <source>
        <dbReference type="Pfam" id="PF12770"/>
    </source>
</evidence>
<dbReference type="InterPro" id="IPR003386">
    <property type="entry name" value="LACT/PDAT_acylTrfase"/>
</dbReference>
<evidence type="ECO:0000313" key="6">
    <source>
        <dbReference type="Proteomes" id="UP000271339"/>
    </source>
</evidence>
<dbReference type="InterPro" id="IPR019734">
    <property type="entry name" value="TPR_rpt"/>
</dbReference>
<comment type="caution">
    <text evidence="5">The sequence shown here is derived from an EMBL/GenBank/DDBJ whole genome shotgun (WGS) entry which is preliminary data.</text>
</comment>
<reference evidence="5 6" key="1">
    <citation type="submission" date="2018-10" db="EMBL/GenBank/DDBJ databases">
        <title>Genomic Encyclopedia of Archaeal and Bacterial Type Strains, Phase II (KMG-II): from individual species to whole genera.</title>
        <authorList>
            <person name="Goeker M."/>
        </authorList>
    </citation>
    <scope>NUCLEOTIDE SEQUENCE [LARGE SCALE GENOMIC DNA]</scope>
    <source>
        <strain evidence="5 6">DSM 23424</strain>
    </source>
</reference>
<gene>
    <name evidence="5" type="ORF">BXY75_1716</name>
</gene>
<feature type="region of interest" description="Disordered" evidence="2">
    <location>
        <begin position="1830"/>
        <end position="1860"/>
    </location>
</feature>
<protein>
    <submittedName>
        <fullName evidence="5">Lecithin:cholesterol acyltransferase</fullName>
    </submittedName>
</protein>
<dbReference type="Pfam" id="PF12770">
    <property type="entry name" value="CHAT"/>
    <property type="match status" value="1"/>
</dbReference>
<dbReference type="InterPro" id="IPR055803">
    <property type="entry name" value="DUF7379"/>
</dbReference>
<dbReference type="GO" id="GO:0006629">
    <property type="term" value="P:lipid metabolic process"/>
    <property type="evidence" value="ECO:0007669"/>
    <property type="project" value="InterPro"/>
</dbReference>
<dbReference type="InterPro" id="IPR024983">
    <property type="entry name" value="CHAT_dom"/>
</dbReference>
<sequence length="1860" mass="209609">MEKDADGNFIYNLVSSNRAGADSHEIDLEKDGDLMEFELDDGTIWMCDASTMHEIYPELDPAVNPSLNRDGKDGVFVLEPTIDAPSTERGIIGKIAIKVLKIFAKKAISAGVVALASKLEEKNLQNGIPEDSDVWETMDKNEFLEKGAGLFRIDESFGFKAVDFTKTNNATNGTSNASSQKPYFLFIHGTNSDTLGAYEDLKNSSVWPVLFQTYGENILAFQHRTLTKSPLENTVELAKMLPKNAELHLLTHSRGGLVGDVLSKYAGDNPPGFNERQVNYLDEEEKRERDVESIKELNKAFSNKKIYITKYIRVACPAAGTKLASQRLDHILNVFLNLLTVVGGGFGDVLKELLSEAIKSKADSNVLAGVEAMHPDSPFLKVLNDPGDDSAIEGDALSVISGNGRVSFTGQGLFVILGRLFYWQRNDLVVNTDSMYLGVKRKEKIRYFFDQAANVNHVRYFENDRTREAIEVVIRSKEGEVIQGFKDVYQMSVPGSDRGGIEHGELKPSDLPPAGDKPIVIMLPGIMGSNLSQKNKEIWLQYGRILSGGLLQLEYSDSNKIVADSVVETSYKKLYDRLSDVYDVVIYPFDWRRPLTACVSDFNKKIEDLLKIGQPIKIIGHSMGGVLVRDFMVSHPTTLSKLREHSEFKVLFLGSPLGGSHRIPAVLFGKDAIINKLSKLDLFHSKKRLLTMFSKFPGILSLLPLTDKGENDFANIETWQKMREYFGEEDWPLPREADLTDFRKYRDTINSSLKNIDYKDMVYIAGKDKMTPCGYYLEDYDKGKKEKKKLYFLYTNEGDQSVTWELGIPKKMIENDTVYYSRMTHGALANDAELFPAIEEILLTGETGLIRKTRPLIRGEEKVFRAEPDLDFDISEGGLAHTIFGVGATKSPEGSILPLNVTISNGDLRYASYPILAGHFLNDGILSAEKAIDRYLNDSLSANHFLGLYPGGISTHSYFDRLPGSDFPGSIIVGLGEPDQLTSFQLTKTIEQGVLNYMLRIRGDNSMNNTVGVSALVIGSGYGGLSVESSIKAIIEGVNRANVKIRMLFEEGYKTIGHLEFVELYENRALNCMYVINKIAKNENSSYNIQIGNKKIKNLLGVRKMIPLDTTDDWWKRITIVGKTEDESKDKMSSMLFSVSTGDSREEEVELQSSTSLIDMFVSEISRNHNWNDCTAKTLFELLIPNEFKEKLKRKGNMFWILDDDTASYPWELLQDNTTNADPLCIDAGMIRQLKTKDFRVNIKRVAANDALVIADPNLHGFIGQLKGAKREGLEVKEVLEGVGYPVNDIIGSDAATIIRSLFCKDYSIIHLAGHGIYNPDDPKKSGMVIGKDLFLTVFAIQQMAVVPELVFINCCHLGYSSSEDSKYYENRYKLAANIGTQLIRMGVRAVVAAGWAIDDAAASLFAKSFYSGMFSGCNFGDAVKNARKQVYQEYPENNTWGAYQCYGDPFFKLKQISSFSGTWSPSYIASQEAEVDLDNLLNKLEMATRIDKNYLSDLNAIIKAVKRDVEITPRIMEKEARIYQELGEYAKAIEGYEKLLKLENAEFSFRCMERYCNIRAKSFVREFFEIKIDPKDKKKNDREKEREEIRNIAYLAMDFRVIPDLGVLVNAGVTSERLTLLGSAYKRLSMLAVGFNERIRAYKGAYAYYSRAYSHENNKQKVYALTNMIELAAILKYNGVYKSKGKFTFEDKVYEFNTDSDYVKNLDEEHEKLQKKSNLENLDYWDMIDYLNIDLCLLLISEDDKTSKKWKNFIEEFKTVWQKAGSIAKKTAEIEHIEFLIHALKKAADTNTEFYDRRIAKDEKIDDNFKSYTGELKEALEAAKKHLKSKQNKVGTKKATKAVKPVVKKVSAKPKKKGK</sequence>
<dbReference type="Pfam" id="PF24096">
    <property type="entry name" value="DUF7379"/>
    <property type="match status" value="1"/>
</dbReference>
<dbReference type="Pfam" id="PF02450">
    <property type="entry name" value="LCAT"/>
    <property type="match status" value="1"/>
</dbReference>
<evidence type="ECO:0000256" key="2">
    <source>
        <dbReference type="SAM" id="MobiDB-lite"/>
    </source>
</evidence>
<dbReference type="SUPFAM" id="SSF53474">
    <property type="entry name" value="alpha/beta-Hydrolases"/>
    <property type="match status" value="1"/>
</dbReference>
<dbReference type="PANTHER" id="PTHR11440">
    <property type="entry name" value="LECITHIN-CHOLESTEROL ACYLTRANSFERASE-RELATED"/>
    <property type="match status" value="1"/>
</dbReference>
<proteinExistence type="predicted"/>
<dbReference type="PROSITE" id="PS50005">
    <property type="entry name" value="TPR"/>
    <property type="match status" value="1"/>
</dbReference>
<organism evidence="5 6">
    <name type="scientific">Ulvibacter antarcticus</name>
    <dbReference type="NCBI Taxonomy" id="442714"/>
    <lineage>
        <taxon>Bacteria</taxon>
        <taxon>Pseudomonadati</taxon>
        <taxon>Bacteroidota</taxon>
        <taxon>Flavobacteriia</taxon>
        <taxon>Flavobacteriales</taxon>
        <taxon>Flavobacteriaceae</taxon>
        <taxon>Ulvibacter</taxon>
    </lineage>
</organism>
<evidence type="ECO:0000313" key="5">
    <source>
        <dbReference type="EMBL" id="RMA64832.1"/>
    </source>
</evidence>
<feature type="domain" description="DUF7379" evidence="4">
    <location>
        <begin position="185"/>
        <end position="265"/>
    </location>
</feature>
<dbReference type="InterPro" id="IPR046880">
    <property type="entry name" value="TPR-S"/>
</dbReference>
<accession>A0A3L9ZDT3</accession>
<dbReference type="EMBL" id="REFC01000012">
    <property type="protein sequence ID" value="RMA64832.1"/>
    <property type="molecule type" value="Genomic_DNA"/>
</dbReference>
<evidence type="ECO:0000259" key="4">
    <source>
        <dbReference type="Pfam" id="PF24096"/>
    </source>
</evidence>
<keyword evidence="1" id="KW-0802">TPR repeat</keyword>
<dbReference type="Proteomes" id="UP000271339">
    <property type="component" value="Unassembled WGS sequence"/>
</dbReference>
<dbReference type="InterPro" id="IPR029058">
    <property type="entry name" value="AB_hydrolase_fold"/>
</dbReference>
<dbReference type="Pfam" id="PF20308">
    <property type="entry name" value="TPR-S"/>
    <property type="match status" value="1"/>
</dbReference>
<keyword evidence="6" id="KW-1185">Reference proteome</keyword>
<evidence type="ECO:0000256" key="1">
    <source>
        <dbReference type="PROSITE-ProRule" id="PRU00339"/>
    </source>
</evidence>